<dbReference type="InterPro" id="IPR032387">
    <property type="entry name" value="ACAS_N"/>
</dbReference>
<dbReference type="EMBL" id="JAIXMP010000032">
    <property type="protein sequence ID" value="KAI9250553.1"/>
    <property type="molecule type" value="Genomic_DNA"/>
</dbReference>
<feature type="domain" description="AMP-dependent synthetase/ligase" evidence="5">
    <location>
        <begin position="107"/>
        <end position="439"/>
    </location>
</feature>
<dbReference type="PANTHER" id="PTHR42921">
    <property type="entry name" value="ACETOACETYL-COA SYNTHETASE"/>
    <property type="match status" value="1"/>
</dbReference>
<dbReference type="CDD" id="cd05943">
    <property type="entry name" value="AACS"/>
    <property type="match status" value="1"/>
</dbReference>
<dbReference type="InterPro" id="IPR025110">
    <property type="entry name" value="AMP-bd_C"/>
</dbReference>
<reference evidence="8" key="2">
    <citation type="submission" date="2023-02" db="EMBL/GenBank/DDBJ databases">
        <authorList>
            <consortium name="DOE Joint Genome Institute"/>
            <person name="Mondo S.J."/>
            <person name="Chang Y."/>
            <person name="Wang Y."/>
            <person name="Ahrendt S."/>
            <person name="Andreopoulos W."/>
            <person name="Barry K."/>
            <person name="Beard J."/>
            <person name="Benny G.L."/>
            <person name="Blankenship S."/>
            <person name="Bonito G."/>
            <person name="Cuomo C."/>
            <person name="Desiro A."/>
            <person name="Gervers K.A."/>
            <person name="Hundley H."/>
            <person name="Kuo A."/>
            <person name="LaButti K."/>
            <person name="Lang B.F."/>
            <person name="Lipzen A."/>
            <person name="O'Donnell K."/>
            <person name="Pangilinan J."/>
            <person name="Reynolds N."/>
            <person name="Sandor L."/>
            <person name="Smith M.W."/>
            <person name="Tsang A."/>
            <person name="Grigoriev I.V."/>
            <person name="Stajich J.E."/>
            <person name="Spatafora J.W."/>
        </authorList>
    </citation>
    <scope>NUCLEOTIDE SEQUENCE</scope>
    <source>
        <strain evidence="8">RSA 2281</strain>
    </source>
</reference>
<dbReference type="Pfam" id="PF13193">
    <property type="entry name" value="AMP-binding_C"/>
    <property type="match status" value="1"/>
</dbReference>
<dbReference type="AlphaFoldDB" id="A0AAD5K4L1"/>
<evidence type="ECO:0000256" key="1">
    <source>
        <dbReference type="ARBA" id="ARBA00006432"/>
    </source>
</evidence>
<reference evidence="8" key="1">
    <citation type="journal article" date="2022" name="IScience">
        <title>Evolution of zygomycete secretomes and the origins of terrestrial fungal ecologies.</title>
        <authorList>
            <person name="Chang Y."/>
            <person name="Wang Y."/>
            <person name="Mondo S."/>
            <person name="Ahrendt S."/>
            <person name="Andreopoulos W."/>
            <person name="Barry K."/>
            <person name="Beard J."/>
            <person name="Benny G.L."/>
            <person name="Blankenship S."/>
            <person name="Bonito G."/>
            <person name="Cuomo C."/>
            <person name="Desiro A."/>
            <person name="Gervers K.A."/>
            <person name="Hundley H."/>
            <person name="Kuo A."/>
            <person name="LaButti K."/>
            <person name="Lang B.F."/>
            <person name="Lipzen A."/>
            <person name="O'Donnell K."/>
            <person name="Pangilinan J."/>
            <person name="Reynolds N."/>
            <person name="Sandor L."/>
            <person name="Smith M.E."/>
            <person name="Tsang A."/>
            <person name="Grigoriev I.V."/>
            <person name="Stajich J.E."/>
            <person name="Spatafora J.W."/>
        </authorList>
    </citation>
    <scope>NUCLEOTIDE SEQUENCE</scope>
    <source>
        <strain evidence="8">RSA 2281</strain>
    </source>
</reference>
<evidence type="ECO:0000313" key="9">
    <source>
        <dbReference type="Proteomes" id="UP001209540"/>
    </source>
</evidence>
<keyword evidence="2 8" id="KW-0436">Ligase</keyword>
<feature type="domain" description="Acetyl-coenzyme A synthetase N-terminal" evidence="7">
    <location>
        <begin position="43"/>
        <end position="100"/>
    </location>
</feature>
<evidence type="ECO:0000256" key="3">
    <source>
        <dbReference type="ARBA" id="ARBA00022741"/>
    </source>
</evidence>
<dbReference type="Gene3D" id="3.40.50.12780">
    <property type="entry name" value="N-terminal domain of ligase-like"/>
    <property type="match status" value="1"/>
</dbReference>
<dbReference type="NCBIfam" id="NF002937">
    <property type="entry name" value="PRK03584.1"/>
    <property type="match status" value="1"/>
</dbReference>
<dbReference type="GO" id="GO:0005524">
    <property type="term" value="F:ATP binding"/>
    <property type="evidence" value="ECO:0007669"/>
    <property type="project" value="UniProtKB-KW"/>
</dbReference>
<proteinExistence type="inferred from homology"/>
<evidence type="ECO:0000256" key="4">
    <source>
        <dbReference type="ARBA" id="ARBA00022840"/>
    </source>
</evidence>
<keyword evidence="3" id="KW-0547">Nucleotide-binding</keyword>
<dbReference type="PANTHER" id="PTHR42921:SF1">
    <property type="entry name" value="ACETOACETYL-COA SYNTHETASE"/>
    <property type="match status" value="1"/>
</dbReference>
<sequence>MASASSLTIDPPCLWKPSNPEETEMAKFRHHVNDKFNLKLENYQDLWQWSVDNAPVFWSTVWEYTNIISSATSTEILDQSLPMDAVPEWFKGARLNFAENLLWCKSSEKIAIIATGEGQGQRKITYAELYNQVLKCAMALKANGVQKGDRVAAYIPNCAEAIIAMLATLSLGAIWSSTSPDFGATGVLDRFSQISPKILISVNGVVYNGKKLDHITKLKPVVEGLPSVEKVVIIPFVEDIGDMTSLDANKTATWQDFLDTEKQLPEQIPFEQVPFNHPGFILFSSGTTGLPKCIVHSGAGLLLQLKKEHILHGNMKPEDVFFYYTTTGWMMWNWLVAGLSVGATLVLWDGSPFKPSPIYLWQLVDELGITHFGTSAKYIQSLQEAGVHPMSECKLDTLKAVYSTGSPLKPESFDFVYEHIKKDIVLGSITGGTDICSLFAGHNASLPVYRGEIQCICLGMKIEAWADVNKPVQAESGDLVATVPFPCMPVYMYNDDANRTKYKNAYFSMYEGTWYHGDYVWINPKTGGVVMLGRSDGTLNPNGVRFGSAEIYNVVDRFEEVEDALCVGQKIVDQDDERVVLFLKLKEGQELSEDLVKKMKTTIRAQLSPRHVPAFVLSIQDIPYTINGKKVEVAVKKIISGQKVTPTGTLANPESLALYYDIPALKQ</sequence>
<evidence type="ECO:0000259" key="6">
    <source>
        <dbReference type="Pfam" id="PF13193"/>
    </source>
</evidence>
<dbReference type="SUPFAM" id="SSF56801">
    <property type="entry name" value="Acetyl-CoA synthetase-like"/>
    <property type="match status" value="1"/>
</dbReference>
<gene>
    <name evidence="8" type="ORF">BDA99DRAFT_564063</name>
</gene>
<dbReference type="Proteomes" id="UP001209540">
    <property type="component" value="Unassembled WGS sequence"/>
</dbReference>
<keyword evidence="9" id="KW-1185">Reference proteome</keyword>
<dbReference type="GO" id="GO:0006629">
    <property type="term" value="P:lipid metabolic process"/>
    <property type="evidence" value="ECO:0007669"/>
    <property type="project" value="InterPro"/>
</dbReference>
<organism evidence="8 9">
    <name type="scientific">Phascolomyces articulosus</name>
    <dbReference type="NCBI Taxonomy" id="60185"/>
    <lineage>
        <taxon>Eukaryota</taxon>
        <taxon>Fungi</taxon>
        <taxon>Fungi incertae sedis</taxon>
        <taxon>Mucoromycota</taxon>
        <taxon>Mucoromycotina</taxon>
        <taxon>Mucoromycetes</taxon>
        <taxon>Mucorales</taxon>
        <taxon>Lichtheimiaceae</taxon>
        <taxon>Phascolomyces</taxon>
    </lineage>
</organism>
<dbReference type="GO" id="GO:0030729">
    <property type="term" value="F:acetoacetate-CoA ligase activity"/>
    <property type="evidence" value="ECO:0007669"/>
    <property type="project" value="InterPro"/>
</dbReference>
<dbReference type="InterPro" id="IPR020845">
    <property type="entry name" value="AMP-binding_CS"/>
</dbReference>
<dbReference type="Pfam" id="PF16177">
    <property type="entry name" value="ACAS_N"/>
    <property type="match status" value="1"/>
</dbReference>
<dbReference type="NCBIfam" id="TIGR01217">
    <property type="entry name" value="ac_ac_CoA_syn"/>
    <property type="match status" value="1"/>
</dbReference>
<dbReference type="InterPro" id="IPR005914">
    <property type="entry name" value="Acac_CoA_synth"/>
</dbReference>
<protein>
    <submittedName>
        <fullName evidence="8">Acetoacetate-CoA ligase</fullName>
    </submittedName>
</protein>
<keyword evidence="4" id="KW-0067">ATP-binding</keyword>
<comment type="similarity">
    <text evidence="1">Belongs to the ATP-dependent AMP-binding enzyme family.</text>
</comment>
<feature type="domain" description="AMP-binding enzyme C-terminal" evidence="6">
    <location>
        <begin position="553"/>
        <end position="629"/>
    </location>
</feature>
<evidence type="ECO:0000259" key="5">
    <source>
        <dbReference type="Pfam" id="PF00501"/>
    </source>
</evidence>
<dbReference type="InterPro" id="IPR000873">
    <property type="entry name" value="AMP-dep_synth/lig_dom"/>
</dbReference>
<accession>A0AAD5K4L1</accession>
<dbReference type="PROSITE" id="PS00455">
    <property type="entry name" value="AMP_BINDING"/>
    <property type="match status" value="1"/>
</dbReference>
<dbReference type="InterPro" id="IPR045851">
    <property type="entry name" value="AMP-bd_C_sf"/>
</dbReference>
<dbReference type="Gene3D" id="3.30.300.30">
    <property type="match status" value="1"/>
</dbReference>
<evidence type="ECO:0000259" key="7">
    <source>
        <dbReference type="Pfam" id="PF16177"/>
    </source>
</evidence>
<dbReference type="InterPro" id="IPR042099">
    <property type="entry name" value="ANL_N_sf"/>
</dbReference>
<dbReference type="Pfam" id="PF00501">
    <property type="entry name" value="AMP-binding"/>
    <property type="match status" value="1"/>
</dbReference>
<evidence type="ECO:0000313" key="8">
    <source>
        <dbReference type="EMBL" id="KAI9250553.1"/>
    </source>
</evidence>
<comment type="caution">
    <text evidence="8">The sequence shown here is derived from an EMBL/GenBank/DDBJ whole genome shotgun (WGS) entry which is preliminary data.</text>
</comment>
<name>A0AAD5K4L1_9FUNG</name>
<evidence type="ECO:0000256" key="2">
    <source>
        <dbReference type="ARBA" id="ARBA00022598"/>
    </source>
</evidence>